<keyword evidence="2" id="KW-1185">Reference proteome</keyword>
<accession>A0AAN6VW74</accession>
<reference evidence="1" key="2">
    <citation type="submission" date="2023-05" db="EMBL/GenBank/DDBJ databases">
        <authorList>
            <consortium name="Lawrence Berkeley National Laboratory"/>
            <person name="Steindorff A."/>
            <person name="Hensen N."/>
            <person name="Bonometti L."/>
            <person name="Westerberg I."/>
            <person name="Brannstrom I.O."/>
            <person name="Guillou S."/>
            <person name="Cros-Aarteil S."/>
            <person name="Calhoun S."/>
            <person name="Haridas S."/>
            <person name="Kuo A."/>
            <person name="Mondo S."/>
            <person name="Pangilinan J."/>
            <person name="Riley R."/>
            <person name="Labutti K."/>
            <person name="Andreopoulos B."/>
            <person name="Lipzen A."/>
            <person name="Chen C."/>
            <person name="Yanf M."/>
            <person name="Daum C."/>
            <person name="Ng V."/>
            <person name="Clum A."/>
            <person name="Ohm R."/>
            <person name="Martin F."/>
            <person name="Silar P."/>
            <person name="Natvig D."/>
            <person name="Lalanne C."/>
            <person name="Gautier V."/>
            <person name="Ament-Velasquez S.L."/>
            <person name="Kruys A."/>
            <person name="Hutchinson M.I."/>
            <person name="Powell A.J."/>
            <person name="Barry K."/>
            <person name="Miller A.N."/>
            <person name="Grigoriev I.V."/>
            <person name="Debuchy R."/>
            <person name="Gladieux P."/>
            <person name="Thoren M.H."/>
            <person name="Johannesson H."/>
        </authorList>
    </citation>
    <scope>NUCLEOTIDE SEQUENCE</scope>
    <source>
        <strain evidence="1">CBS 892.96</strain>
    </source>
</reference>
<evidence type="ECO:0000313" key="1">
    <source>
        <dbReference type="EMBL" id="KAK4170853.1"/>
    </source>
</evidence>
<sequence length="127" mass="14466">MIAPPNTPAGTQDTPRTVWGMYRFSAVFHCSYQPAVIAPFFSHILRTVIVEGHRRYDDDFFSDAKECPITIYGRGQTVYWWKSHLYVYRAGNNRETIQQEELGEGQGELAAGFLICFIGKDGRVKEA</sequence>
<organism evidence="1 2">
    <name type="scientific">Triangularia setosa</name>
    <dbReference type="NCBI Taxonomy" id="2587417"/>
    <lineage>
        <taxon>Eukaryota</taxon>
        <taxon>Fungi</taxon>
        <taxon>Dikarya</taxon>
        <taxon>Ascomycota</taxon>
        <taxon>Pezizomycotina</taxon>
        <taxon>Sordariomycetes</taxon>
        <taxon>Sordariomycetidae</taxon>
        <taxon>Sordariales</taxon>
        <taxon>Podosporaceae</taxon>
        <taxon>Triangularia</taxon>
    </lineage>
</organism>
<reference evidence="1" key="1">
    <citation type="journal article" date="2023" name="Mol. Phylogenet. Evol.">
        <title>Genome-scale phylogeny and comparative genomics of the fungal order Sordariales.</title>
        <authorList>
            <person name="Hensen N."/>
            <person name="Bonometti L."/>
            <person name="Westerberg I."/>
            <person name="Brannstrom I.O."/>
            <person name="Guillou S."/>
            <person name="Cros-Aarteil S."/>
            <person name="Calhoun S."/>
            <person name="Haridas S."/>
            <person name="Kuo A."/>
            <person name="Mondo S."/>
            <person name="Pangilinan J."/>
            <person name="Riley R."/>
            <person name="LaButti K."/>
            <person name="Andreopoulos B."/>
            <person name="Lipzen A."/>
            <person name="Chen C."/>
            <person name="Yan M."/>
            <person name="Daum C."/>
            <person name="Ng V."/>
            <person name="Clum A."/>
            <person name="Steindorff A."/>
            <person name="Ohm R.A."/>
            <person name="Martin F."/>
            <person name="Silar P."/>
            <person name="Natvig D.O."/>
            <person name="Lalanne C."/>
            <person name="Gautier V."/>
            <person name="Ament-Velasquez S.L."/>
            <person name="Kruys A."/>
            <person name="Hutchinson M.I."/>
            <person name="Powell A.J."/>
            <person name="Barry K."/>
            <person name="Miller A.N."/>
            <person name="Grigoriev I.V."/>
            <person name="Debuchy R."/>
            <person name="Gladieux P."/>
            <person name="Hiltunen Thoren M."/>
            <person name="Johannesson H."/>
        </authorList>
    </citation>
    <scope>NUCLEOTIDE SEQUENCE</scope>
    <source>
        <strain evidence="1">CBS 892.96</strain>
    </source>
</reference>
<dbReference type="AlphaFoldDB" id="A0AAN6VW74"/>
<comment type="caution">
    <text evidence="1">The sequence shown here is derived from an EMBL/GenBank/DDBJ whole genome shotgun (WGS) entry which is preliminary data.</text>
</comment>
<protein>
    <submittedName>
        <fullName evidence="1">Uncharacterized protein</fullName>
    </submittedName>
</protein>
<gene>
    <name evidence="1" type="ORF">QBC36DRAFT_111689</name>
</gene>
<dbReference type="Proteomes" id="UP001302321">
    <property type="component" value="Unassembled WGS sequence"/>
</dbReference>
<dbReference type="EMBL" id="MU866730">
    <property type="protein sequence ID" value="KAK4170853.1"/>
    <property type="molecule type" value="Genomic_DNA"/>
</dbReference>
<proteinExistence type="predicted"/>
<evidence type="ECO:0000313" key="2">
    <source>
        <dbReference type="Proteomes" id="UP001302321"/>
    </source>
</evidence>
<name>A0AAN6VW74_9PEZI</name>